<dbReference type="STRING" id="648996.Theam_1531"/>
<evidence type="ECO:0000313" key="9">
    <source>
        <dbReference type="Proteomes" id="UP000006362"/>
    </source>
</evidence>
<dbReference type="GO" id="GO:0004326">
    <property type="term" value="F:tetrahydrofolylpolyglutamate synthase activity"/>
    <property type="evidence" value="ECO:0007669"/>
    <property type="project" value="UniProtKB-EC"/>
</dbReference>
<dbReference type="GO" id="GO:0005737">
    <property type="term" value="C:cytoplasm"/>
    <property type="evidence" value="ECO:0007669"/>
    <property type="project" value="TreeGrafter"/>
</dbReference>
<dbReference type="NCBIfam" id="TIGR01499">
    <property type="entry name" value="folC"/>
    <property type="match status" value="1"/>
</dbReference>
<dbReference type="SUPFAM" id="SSF53623">
    <property type="entry name" value="MurD-like peptide ligases, catalytic domain"/>
    <property type="match status" value="1"/>
</dbReference>
<dbReference type="InterPro" id="IPR001645">
    <property type="entry name" value="Folylpolyglutamate_synth"/>
</dbReference>
<dbReference type="Pfam" id="PF08245">
    <property type="entry name" value="Mur_ligase_M"/>
    <property type="match status" value="1"/>
</dbReference>
<evidence type="ECO:0000256" key="4">
    <source>
        <dbReference type="ARBA" id="ARBA00022741"/>
    </source>
</evidence>
<dbReference type="PIRSF" id="PIRSF001563">
    <property type="entry name" value="Folylpolyglu_synth"/>
    <property type="match status" value="1"/>
</dbReference>
<keyword evidence="2 8" id="KW-0436">Ligase</keyword>
<evidence type="ECO:0000256" key="1">
    <source>
        <dbReference type="ARBA" id="ARBA00008276"/>
    </source>
</evidence>
<gene>
    <name evidence="8" type="ordered locus">Theam_1531</name>
</gene>
<dbReference type="GO" id="GO:0008841">
    <property type="term" value="F:dihydrofolate synthase activity"/>
    <property type="evidence" value="ECO:0007669"/>
    <property type="project" value="TreeGrafter"/>
</dbReference>
<dbReference type="AlphaFoldDB" id="E8T4N3"/>
<feature type="domain" description="Mur ligase central" evidence="7">
    <location>
        <begin position="40"/>
        <end position="253"/>
    </location>
</feature>
<dbReference type="GO" id="GO:0005524">
    <property type="term" value="F:ATP binding"/>
    <property type="evidence" value="ECO:0007669"/>
    <property type="project" value="UniProtKB-KW"/>
</dbReference>
<dbReference type="EMBL" id="CP002444">
    <property type="protein sequence ID" value="ADU97491.1"/>
    <property type="molecule type" value="Genomic_DNA"/>
</dbReference>
<organism evidence="8 9">
    <name type="scientific">Thermovibrio ammonificans (strain DSM 15698 / JCM 12110 / HB-1)</name>
    <dbReference type="NCBI Taxonomy" id="648996"/>
    <lineage>
        <taxon>Bacteria</taxon>
        <taxon>Pseudomonadati</taxon>
        <taxon>Aquificota</taxon>
        <taxon>Aquificia</taxon>
        <taxon>Desulfurobacteriales</taxon>
        <taxon>Desulfurobacteriaceae</taxon>
        <taxon>Thermovibrio</taxon>
    </lineage>
</organism>
<keyword evidence="9" id="KW-1185">Reference proteome</keyword>
<dbReference type="Proteomes" id="UP000006362">
    <property type="component" value="Chromosome"/>
</dbReference>
<sequence length="401" mass="44812">MVLKFEEFFANKEFIWKPGLERVRAAVEEFGGKDYPSVIVAGTNGKGSTALATAESLAWNGLKCGLFTSPHVYKFSERIRIGPREVSEQLLNEAFDSVRPLIEKFSLTYFEASLLLALEVFRRERVDCAVFEVGLGGRLDATNVLEHQVGVVTPVGFDHRDYLGDSLEAIAVEKAAVLKPGMVAVVANQQRPVLDVLKRRPVSELHLYGKHFWADGVKVEFDGTEFFYMATVPVKTSSVGFHQAVNVSVALRAAQQLSERFLGKRFIFPKELKSKLPGRFEVLRKEPLAVFDGAHNKQALDALFKLLRQLGLRGSVVYSGFRDKEQGRNLEAVARYLRWSGGSLYLFQLPFDRAVSVEELVSEARLLGIDRVSVLDSISLKELNFPVVITGSFYLGGFIER</sequence>
<dbReference type="InterPro" id="IPR036615">
    <property type="entry name" value="Mur_ligase_C_dom_sf"/>
</dbReference>
<dbReference type="RefSeq" id="WP_013538277.1">
    <property type="nucleotide sequence ID" value="NC_014926.1"/>
</dbReference>
<dbReference type="InterPro" id="IPR013221">
    <property type="entry name" value="Mur_ligase_cen"/>
</dbReference>
<dbReference type="PANTHER" id="PTHR11136">
    <property type="entry name" value="FOLYLPOLYGLUTAMATE SYNTHASE-RELATED"/>
    <property type="match status" value="1"/>
</dbReference>
<evidence type="ECO:0000256" key="5">
    <source>
        <dbReference type="ARBA" id="ARBA00022840"/>
    </source>
</evidence>
<keyword evidence="4" id="KW-0547">Nucleotide-binding</keyword>
<dbReference type="Gene3D" id="3.40.1190.10">
    <property type="entry name" value="Mur-like, catalytic domain"/>
    <property type="match status" value="1"/>
</dbReference>
<dbReference type="InterPro" id="IPR018109">
    <property type="entry name" value="Folylpolyglutamate_synth_CS"/>
</dbReference>
<dbReference type="eggNOG" id="COG0285">
    <property type="taxonomic scope" value="Bacteria"/>
</dbReference>
<proteinExistence type="inferred from homology"/>
<evidence type="ECO:0000313" key="8">
    <source>
        <dbReference type="EMBL" id="ADU97491.1"/>
    </source>
</evidence>
<accession>E8T4N3</accession>
<dbReference type="OrthoDB" id="9809356at2"/>
<dbReference type="Gene3D" id="3.90.190.20">
    <property type="entry name" value="Mur ligase, C-terminal domain"/>
    <property type="match status" value="1"/>
</dbReference>
<dbReference type="EC" id="6.3.2.17" evidence="8"/>
<evidence type="ECO:0000259" key="7">
    <source>
        <dbReference type="Pfam" id="PF08245"/>
    </source>
</evidence>
<comment type="similarity">
    <text evidence="1">Belongs to the folylpolyglutamate synthase family.</text>
</comment>
<keyword evidence="5" id="KW-0067">ATP-binding</keyword>
<dbReference type="GO" id="GO:0046872">
    <property type="term" value="F:metal ion binding"/>
    <property type="evidence" value="ECO:0007669"/>
    <property type="project" value="UniProtKB-KW"/>
</dbReference>
<keyword evidence="6" id="KW-0460">Magnesium</keyword>
<evidence type="ECO:0000256" key="6">
    <source>
        <dbReference type="ARBA" id="ARBA00022842"/>
    </source>
</evidence>
<name>E8T4N3_THEA1</name>
<dbReference type="SUPFAM" id="SSF53244">
    <property type="entry name" value="MurD-like peptide ligases, peptide-binding domain"/>
    <property type="match status" value="1"/>
</dbReference>
<evidence type="ECO:0000256" key="3">
    <source>
        <dbReference type="ARBA" id="ARBA00022723"/>
    </source>
</evidence>
<keyword evidence="3" id="KW-0479">Metal-binding</keyword>
<dbReference type="HOGENOM" id="CLU_015869_1_1_0"/>
<reference evidence="8" key="1">
    <citation type="submission" date="2011-01" db="EMBL/GenBank/DDBJ databases">
        <title>Complete sequence of chromosome of Thermovibrio ammonificans HB-1.</title>
        <authorList>
            <consortium name="US DOE Joint Genome Institute"/>
            <person name="Lucas S."/>
            <person name="Copeland A."/>
            <person name="Lapidus A."/>
            <person name="Cheng J.-F."/>
            <person name="Goodwin L."/>
            <person name="Pitluck S."/>
            <person name="Davenport K."/>
            <person name="Detter J.C."/>
            <person name="Han C."/>
            <person name="Tapia R."/>
            <person name="Land M."/>
            <person name="Hauser L."/>
            <person name="Kyrpides N."/>
            <person name="Ivanova N."/>
            <person name="Ovchinnikova G."/>
            <person name="Vetriani C."/>
            <person name="Woyke T."/>
        </authorList>
    </citation>
    <scope>NUCLEOTIDE SEQUENCE [LARGE SCALE GENOMIC DNA]</scope>
    <source>
        <strain evidence="8">HB-1</strain>
    </source>
</reference>
<dbReference type="InterPro" id="IPR036565">
    <property type="entry name" value="Mur-like_cat_sf"/>
</dbReference>
<dbReference type="PROSITE" id="PS01012">
    <property type="entry name" value="FOLYLPOLYGLU_SYNT_2"/>
    <property type="match status" value="1"/>
</dbReference>
<evidence type="ECO:0000256" key="2">
    <source>
        <dbReference type="ARBA" id="ARBA00022598"/>
    </source>
</evidence>
<dbReference type="KEGG" id="tam:Theam_1531"/>
<dbReference type="PANTHER" id="PTHR11136:SF0">
    <property type="entry name" value="DIHYDROFOLATE SYNTHETASE-RELATED"/>
    <property type="match status" value="1"/>
</dbReference>
<protein>
    <submittedName>
        <fullName evidence="8">FolC bifunctional protein</fullName>
        <ecNumber evidence="8">6.3.2.17</ecNumber>
    </submittedName>
</protein>